<evidence type="ECO:0000313" key="1">
    <source>
        <dbReference type="EMBL" id="KAF6517668.1"/>
    </source>
</evidence>
<organism evidence="1 2">
    <name type="scientific">Fusarium oxysporum f. sp. conglutinans</name>
    <dbReference type="NCBI Taxonomy" id="100902"/>
    <lineage>
        <taxon>Eukaryota</taxon>
        <taxon>Fungi</taxon>
        <taxon>Dikarya</taxon>
        <taxon>Ascomycota</taxon>
        <taxon>Pezizomycotina</taxon>
        <taxon>Sordariomycetes</taxon>
        <taxon>Hypocreomycetidae</taxon>
        <taxon>Hypocreales</taxon>
        <taxon>Nectriaceae</taxon>
        <taxon>Fusarium</taxon>
        <taxon>Fusarium oxysporum species complex</taxon>
    </lineage>
</organism>
<evidence type="ECO:0000313" key="2">
    <source>
        <dbReference type="Proteomes" id="UP000593570"/>
    </source>
</evidence>
<name>A0A8H6LFT6_FUSOX</name>
<dbReference type="Proteomes" id="UP000593570">
    <property type="component" value="Unassembled WGS sequence"/>
</dbReference>
<gene>
    <name evidence="1" type="ORF">HZS61_003229</name>
</gene>
<sequence length="70" mass="7717">MPTSTAGTPTPVGAASYAKTRDPSVTLFVDQHGWFRMYFLAMENRRSIVSIIYPTHKPEPPLTGGHNSLL</sequence>
<dbReference type="EMBL" id="JACDXP010000011">
    <property type="protein sequence ID" value="KAF6517668.1"/>
    <property type="molecule type" value="Genomic_DNA"/>
</dbReference>
<comment type="caution">
    <text evidence="1">The sequence shown here is derived from an EMBL/GenBank/DDBJ whole genome shotgun (WGS) entry which is preliminary data.</text>
</comment>
<reference evidence="1 2" key="1">
    <citation type="journal article" date="2020" name="bioRxiv">
        <title>A chromosome-scale genome assembly for the Fusarium oxysporum strain Fo5176 to establish a model Arabidopsis-fungal pathosystem.</title>
        <authorList>
            <person name="Fokkens L."/>
            <person name="Guo L."/>
            <person name="Dora S."/>
            <person name="Wang B."/>
            <person name="Ye K."/>
            <person name="Sanchez-Rodriguez C."/>
            <person name="Croll D."/>
        </authorList>
    </citation>
    <scope>NUCLEOTIDE SEQUENCE [LARGE SCALE GENOMIC DNA]</scope>
    <source>
        <strain evidence="1 2">Fo5176</strain>
    </source>
</reference>
<dbReference type="AlphaFoldDB" id="A0A8H6LFT6"/>
<proteinExistence type="predicted"/>
<protein>
    <submittedName>
        <fullName evidence="1">Uncharacterized protein</fullName>
    </submittedName>
</protein>
<accession>A0A8H6LFT6</accession>